<comment type="caution">
    <text evidence="3">The sequence shown here is derived from an EMBL/GenBank/DDBJ whole genome shotgun (WGS) entry which is preliminary data.</text>
</comment>
<dbReference type="InterPro" id="IPR021150">
    <property type="entry name" value="Ubiq_cyt_c_chap"/>
</dbReference>
<sequence length="168" mass="17844">MGWLGKLLGEKPDEALPAYNAVVLRGRAEHWYLAGGVPDTVDGRFDAIAAVLAMVLLRLEQDPAAAKAQVALTERFVDDMDGQLREIGIGDIVVGKHIGKMMSMLGGRLGAYRDGLAAGDLKPALQRNLYRGAPPSDAAVAHAADELTHFYRALEATPTSAIIAGELP</sequence>
<protein>
    <submittedName>
        <fullName evidence="3">Cytochrome b pre-mRNA-processing protein 3</fullName>
    </submittedName>
</protein>
<dbReference type="RefSeq" id="WP_343050725.1">
    <property type="nucleotide sequence ID" value="NZ_JACIEV010000001.1"/>
</dbReference>
<gene>
    <name evidence="3" type="ORF">GGQ80_000162</name>
</gene>
<dbReference type="Proteomes" id="UP000529795">
    <property type="component" value="Unassembled WGS sequence"/>
</dbReference>
<reference evidence="3 4" key="1">
    <citation type="submission" date="2020-08" db="EMBL/GenBank/DDBJ databases">
        <title>Genomic Encyclopedia of Type Strains, Phase IV (KMG-IV): sequencing the most valuable type-strain genomes for metagenomic binning, comparative biology and taxonomic classification.</title>
        <authorList>
            <person name="Goeker M."/>
        </authorList>
    </citation>
    <scope>NUCLEOTIDE SEQUENCE [LARGE SCALE GENOMIC DNA]</scope>
    <source>
        <strain evidence="3 4">YC6723</strain>
    </source>
</reference>
<accession>A0A840F7I8</accession>
<name>A0A840F7I8_9SPHN</name>
<comment type="similarity">
    <text evidence="1">Belongs to the UPF0174 family.</text>
</comment>
<evidence type="ECO:0000313" key="3">
    <source>
        <dbReference type="EMBL" id="MBB4152286.1"/>
    </source>
</evidence>
<organism evidence="3 4">
    <name type="scientific">Sphingomonas jinjuensis</name>
    <dbReference type="NCBI Taxonomy" id="535907"/>
    <lineage>
        <taxon>Bacteria</taxon>
        <taxon>Pseudomonadati</taxon>
        <taxon>Pseudomonadota</taxon>
        <taxon>Alphaproteobacteria</taxon>
        <taxon>Sphingomonadales</taxon>
        <taxon>Sphingomonadaceae</taxon>
        <taxon>Sphingomonas</taxon>
    </lineage>
</organism>
<dbReference type="Pfam" id="PF03981">
    <property type="entry name" value="Ubiq_cyt_C_chap"/>
    <property type="match status" value="1"/>
</dbReference>
<evidence type="ECO:0000256" key="1">
    <source>
        <dbReference type="ARBA" id="ARBA00006436"/>
    </source>
</evidence>
<keyword evidence="4" id="KW-1185">Reference proteome</keyword>
<dbReference type="EMBL" id="JACIEV010000001">
    <property type="protein sequence ID" value="MBB4152286.1"/>
    <property type="molecule type" value="Genomic_DNA"/>
</dbReference>
<dbReference type="AlphaFoldDB" id="A0A840F7I8"/>
<proteinExistence type="inferred from homology"/>
<evidence type="ECO:0000259" key="2">
    <source>
        <dbReference type="Pfam" id="PF03981"/>
    </source>
</evidence>
<evidence type="ECO:0000313" key="4">
    <source>
        <dbReference type="Proteomes" id="UP000529795"/>
    </source>
</evidence>
<feature type="domain" description="Ubiquinol-cytochrome c chaperone" evidence="2">
    <location>
        <begin position="36"/>
        <end position="166"/>
    </location>
</feature>